<dbReference type="EMBL" id="PYIX02000145">
    <property type="protein sequence ID" value="RFC81308.1"/>
    <property type="molecule type" value="Genomic_DNA"/>
</dbReference>
<dbReference type="Proteomes" id="UP001595455">
    <property type="component" value="Unassembled WGS sequence"/>
</dbReference>
<reference evidence="5" key="3">
    <citation type="journal article" date="2019" name="Int. J. Syst. Evol. Microbiol.">
        <title>The Global Catalogue of Microorganisms (GCM) 10K type strain sequencing project: providing services to taxonomists for standard genome sequencing and annotation.</title>
        <authorList>
            <consortium name="The Broad Institute Genomics Platform"/>
            <consortium name="The Broad Institute Genome Sequencing Center for Infectious Disease"/>
            <person name="Wu L."/>
            <person name="Ma J."/>
        </authorList>
    </citation>
    <scope>NUCLEOTIDE SEQUENCE [LARGE SCALE GENOMIC DNA]</scope>
    <source>
        <strain evidence="5">KCTC 62575</strain>
    </source>
</reference>
<dbReference type="AlphaFoldDB" id="A0A371YIK6"/>
<reference evidence="3 4" key="2">
    <citation type="submission" date="2018-08" db="EMBL/GenBank/DDBJ databases">
        <title>The draft genome of Acinetobacter sichuanensis strain WCHAc060041.</title>
        <authorList>
            <person name="Qin J."/>
            <person name="Feng Y."/>
            <person name="Zong Z."/>
        </authorList>
    </citation>
    <scope>NUCLEOTIDE SEQUENCE [LARGE SCALE GENOMIC DNA]</scope>
    <source>
        <strain evidence="3 4">WCHAc060041</strain>
    </source>
</reference>
<name>A0A371YIK6_9GAMM</name>
<evidence type="ECO:0000313" key="4">
    <source>
        <dbReference type="Proteomes" id="UP000240957"/>
    </source>
</evidence>
<evidence type="ECO:0000256" key="1">
    <source>
        <dbReference type="SAM" id="Phobius"/>
    </source>
</evidence>
<dbReference type="RefSeq" id="WP_107010298.1">
    <property type="nucleotide sequence ID" value="NZ_JBHRSF010000129.1"/>
</dbReference>
<dbReference type="Proteomes" id="UP000240957">
    <property type="component" value="Unassembled WGS sequence"/>
</dbReference>
<accession>A0A371YIK6</accession>
<reference evidence="2" key="1">
    <citation type="journal article" date="2014" name="Int. J. Syst. Evol. Microbiol.">
        <title>Complete genome of a new Firmicutes species belonging to the dominant human colonic microbiota ('Ruminococcus bicirculans') reveals two chromosomes and a selective capacity to utilize plant glucans.</title>
        <authorList>
            <consortium name="NISC Comparative Sequencing Program"/>
            <person name="Wegmann U."/>
            <person name="Louis P."/>
            <person name="Goesmann A."/>
            <person name="Henrissat B."/>
            <person name="Duncan S.H."/>
            <person name="Flint H.J."/>
        </authorList>
    </citation>
    <scope>NUCLEOTIDE SEQUENCE</scope>
    <source>
        <strain evidence="2">KCTC 62575</strain>
    </source>
</reference>
<gene>
    <name evidence="2" type="ORF">ACFODO_19445</name>
    <name evidence="3" type="ORF">C9E89_022555</name>
</gene>
<keyword evidence="1" id="KW-0812">Transmembrane</keyword>
<evidence type="ECO:0000313" key="2">
    <source>
        <dbReference type="EMBL" id="MFC2997376.1"/>
    </source>
</evidence>
<dbReference type="EMBL" id="JBHRSF010000129">
    <property type="protein sequence ID" value="MFC2997376.1"/>
    <property type="molecule type" value="Genomic_DNA"/>
</dbReference>
<proteinExistence type="predicted"/>
<evidence type="ECO:0000313" key="3">
    <source>
        <dbReference type="EMBL" id="RFC81308.1"/>
    </source>
</evidence>
<evidence type="ECO:0000313" key="5">
    <source>
        <dbReference type="Proteomes" id="UP001595455"/>
    </source>
</evidence>
<sequence>MVLLVDLIDFLKEYSTIIPIITFILGAFIGFKTNLYIARRKEFIEISSPLHDALMAQLHAEGDRIFSKPVSKSDLLKLRSRYIHRTWFDQIKGIGFDRAVKQYQEQYHNSYTVNDSGRAVFTNHDAYLKTIMNLLKYTPIK</sequence>
<organism evidence="3 4">
    <name type="scientific">Acinetobacter sichuanensis</name>
    <dbReference type="NCBI Taxonomy" id="2136183"/>
    <lineage>
        <taxon>Bacteria</taxon>
        <taxon>Pseudomonadati</taxon>
        <taxon>Pseudomonadota</taxon>
        <taxon>Gammaproteobacteria</taxon>
        <taxon>Moraxellales</taxon>
        <taxon>Moraxellaceae</taxon>
        <taxon>Acinetobacter</taxon>
    </lineage>
</organism>
<keyword evidence="5" id="KW-1185">Reference proteome</keyword>
<protein>
    <submittedName>
        <fullName evidence="3">Uncharacterized protein</fullName>
    </submittedName>
</protein>
<comment type="caution">
    <text evidence="3">The sequence shown here is derived from an EMBL/GenBank/DDBJ whole genome shotgun (WGS) entry which is preliminary data.</text>
</comment>
<feature type="transmembrane region" description="Helical" evidence="1">
    <location>
        <begin position="14"/>
        <end position="31"/>
    </location>
</feature>
<keyword evidence="1" id="KW-1133">Transmembrane helix</keyword>
<keyword evidence="1" id="KW-0472">Membrane</keyword>
<reference evidence="2" key="4">
    <citation type="submission" date="2024-09" db="EMBL/GenBank/DDBJ databases">
        <authorList>
            <person name="Sun Q."/>
            <person name="Mori K."/>
        </authorList>
    </citation>
    <scope>NUCLEOTIDE SEQUENCE</scope>
    <source>
        <strain evidence="2">KCTC 62575</strain>
    </source>
</reference>